<evidence type="ECO:0000256" key="1">
    <source>
        <dbReference type="ARBA" id="ARBA00022729"/>
    </source>
</evidence>
<dbReference type="Proteomes" id="UP000009062">
    <property type="component" value="Chromosome"/>
</dbReference>
<dbReference type="SUPFAM" id="SSF53850">
    <property type="entry name" value="Periplasmic binding protein-like II"/>
    <property type="match status" value="1"/>
</dbReference>
<keyword evidence="1" id="KW-0732">Signal</keyword>
<name>H6QBG6_PYROT</name>
<evidence type="ECO:0000313" key="3">
    <source>
        <dbReference type="Proteomes" id="UP000009062"/>
    </source>
</evidence>
<organism evidence="2 3">
    <name type="scientific">Pyrobaculum oguniense (strain DSM 13380 / JCM 10595 / TE7)</name>
    <dbReference type="NCBI Taxonomy" id="698757"/>
    <lineage>
        <taxon>Archaea</taxon>
        <taxon>Thermoproteota</taxon>
        <taxon>Thermoprotei</taxon>
        <taxon>Thermoproteales</taxon>
        <taxon>Thermoproteaceae</taxon>
        <taxon>Pyrobaculum</taxon>
    </lineage>
</organism>
<dbReference type="NCBIfam" id="TIGR01098">
    <property type="entry name" value="3A0109s03R"/>
    <property type="match status" value="1"/>
</dbReference>
<keyword evidence="3" id="KW-1185">Reference proteome</keyword>
<protein>
    <submittedName>
        <fullName evidence="2">Phosphate/phosphite/phosphonate ABC transporter, periplasmic binding protein</fullName>
    </submittedName>
</protein>
<accession>H6QBG6</accession>
<reference evidence="2 3" key="1">
    <citation type="journal article" date="2012" name="Stand. Genomic Sci.">
        <title>Complete genome sequence of Pyrobaculum oguniense.</title>
        <authorList>
            <person name="Bernick D.L."/>
            <person name="Karplus K."/>
            <person name="Lui L.M."/>
            <person name="Coker J.K."/>
            <person name="Murphy J.N."/>
            <person name="Chan P.P."/>
            <person name="Cozen A.E."/>
            <person name="Lowe T.M."/>
        </authorList>
    </citation>
    <scope>NUCLEOTIDE SEQUENCE [LARGE SCALE GENOMIC DNA]</scope>
    <source>
        <strain evidence="2 3">TE7</strain>
    </source>
</reference>
<gene>
    <name evidence="2" type="ordered locus">Pogu_2215</name>
</gene>
<proteinExistence type="predicted"/>
<dbReference type="Gene3D" id="3.40.190.10">
    <property type="entry name" value="Periplasmic binding protein-like II"/>
    <property type="match status" value="2"/>
</dbReference>
<evidence type="ECO:0000313" key="2">
    <source>
        <dbReference type="EMBL" id="AFA40242.1"/>
    </source>
</evidence>
<dbReference type="STRING" id="698757.Pogu_2215"/>
<dbReference type="KEGG" id="pog:Pogu_2215"/>
<dbReference type="eggNOG" id="arCOG01805">
    <property type="taxonomic scope" value="Archaea"/>
</dbReference>
<sequence>MPRPKYVWLAALVIAGVLAVAVILGQISPHEQKSGVELQKLVIVVNPGVSTKVSVAEAQELEQFFEEEIGLDVEIYYPLSAAALVEALKFGHAHVALGPGALVSALALREAEVEMLLVEYREVIIDNKPVVAPFYYSYFIVLKDSPYVALEELKGKKICFPSETSVSGFIMPMKLLADKGYITPNGEPPSKLAEQFFGEVVFGGGYAQCWEALKKGKVDVTVMAGDVAASLYWEAMNNSRVLRLRDGSEAVAGPNPAHTVLIRRDLPPELKEEVKAALLKLNERPELMRKYVSAIFVKFGERSAEEHLRPLMDALDQLKLRDYYLRR</sequence>
<dbReference type="InterPro" id="IPR005770">
    <property type="entry name" value="PhnD"/>
</dbReference>
<dbReference type="EMBL" id="CP003316">
    <property type="protein sequence ID" value="AFA40242.1"/>
    <property type="molecule type" value="Genomic_DNA"/>
</dbReference>
<dbReference type="GO" id="GO:0055085">
    <property type="term" value="P:transmembrane transport"/>
    <property type="evidence" value="ECO:0007669"/>
    <property type="project" value="InterPro"/>
</dbReference>
<dbReference type="GO" id="GO:0043190">
    <property type="term" value="C:ATP-binding cassette (ABC) transporter complex"/>
    <property type="evidence" value="ECO:0007669"/>
    <property type="project" value="InterPro"/>
</dbReference>
<dbReference type="PANTHER" id="PTHR35841">
    <property type="entry name" value="PHOSPHONATES-BINDING PERIPLASMIC PROTEIN"/>
    <property type="match status" value="1"/>
</dbReference>
<dbReference type="PANTHER" id="PTHR35841:SF1">
    <property type="entry name" value="PHOSPHONATES-BINDING PERIPLASMIC PROTEIN"/>
    <property type="match status" value="1"/>
</dbReference>
<dbReference type="HOGENOM" id="CLU_846266_0_0_2"/>
<dbReference type="AlphaFoldDB" id="H6QBG6"/>
<dbReference type="Pfam" id="PF12974">
    <property type="entry name" value="Phosphonate-bd"/>
    <property type="match status" value="1"/>
</dbReference>